<dbReference type="AlphaFoldDB" id="A0A1H8GDN7"/>
<proteinExistence type="predicted"/>
<keyword evidence="3 7" id="KW-0418">Kinase</keyword>
<dbReference type="EC" id="2.7.6.2" evidence="5"/>
<dbReference type="NCBIfam" id="TIGR01378">
    <property type="entry name" value="thi_PPkinase"/>
    <property type="match status" value="1"/>
</dbReference>
<dbReference type="GO" id="GO:0030975">
    <property type="term" value="F:thiamine binding"/>
    <property type="evidence" value="ECO:0007669"/>
    <property type="project" value="InterPro"/>
</dbReference>
<keyword evidence="4" id="KW-0067">ATP-binding</keyword>
<gene>
    <name evidence="7" type="ORF">SAMN04489859_1006126</name>
</gene>
<evidence type="ECO:0000256" key="2">
    <source>
        <dbReference type="ARBA" id="ARBA00022741"/>
    </source>
</evidence>
<evidence type="ECO:0000313" key="8">
    <source>
        <dbReference type="Proteomes" id="UP000199054"/>
    </source>
</evidence>
<dbReference type="GO" id="GO:0006772">
    <property type="term" value="P:thiamine metabolic process"/>
    <property type="evidence" value="ECO:0007669"/>
    <property type="project" value="UniProtKB-UniRule"/>
</dbReference>
<evidence type="ECO:0000256" key="1">
    <source>
        <dbReference type="ARBA" id="ARBA00022679"/>
    </source>
</evidence>
<dbReference type="CDD" id="cd07995">
    <property type="entry name" value="TPK"/>
    <property type="match status" value="1"/>
</dbReference>
<dbReference type="GO" id="GO:0009229">
    <property type="term" value="P:thiamine diphosphate biosynthetic process"/>
    <property type="evidence" value="ECO:0007669"/>
    <property type="project" value="InterPro"/>
</dbReference>
<dbReference type="PANTHER" id="PTHR41299">
    <property type="entry name" value="THIAMINE PYROPHOSPHOKINASE"/>
    <property type="match status" value="1"/>
</dbReference>
<dbReference type="GO" id="GO:0005524">
    <property type="term" value="F:ATP binding"/>
    <property type="evidence" value="ECO:0007669"/>
    <property type="project" value="UniProtKB-KW"/>
</dbReference>
<dbReference type="SUPFAM" id="SSF63862">
    <property type="entry name" value="Thiamin pyrophosphokinase, substrate-binding domain"/>
    <property type="match status" value="1"/>
</dbReference>
<evidence type="ECO:0000256" key="4">
    <source>
        <dbReference type="ARBA" id="ARBA00022840"/>
    </source>
</evidence>
<dbReference type="Gene3D" id="3.40.50.10240">
    <property type="entry name" value="Thiamin pyrophosphokinase, catalytic domain"/>
    <property type="match status" value="1"/>
</dbReference>
<dbReference type="SUPFAM" id="SSF63999">
    <property type="entry name" value="Thiamin pyrophosphokinase, catalytic domain"/>
    <property type="match status" value="1"/>
</dbReference>
<keyword evidence="8" id="KW-1185">Reference proteome</keyword>
<dbReference type="Proteomes" id="UP000199054">
    <property type="component" value="Unassembled WGS sequence"/>
</dbReference>
<dbReference type="InterPro" id="IPR007371">
    <property type="entry name" value="TPK_catalytic"/>
</dbReference>
<dbReference type="GO" id="GO:0016301">
    <property type="term" value="F:kinase activity"/>
    <property type="evidence" value="ECO:0007669"/>
    <property type="project" value="UniProtKB-KW"/>
</dbReference>
<dbReference type="RefSeq" id="WP_090611028.1">
    <property type="nucleotide sequence ID" value="NZ_CP067124.1"/>
</dbReference>
<dbReference type="InterPro" id="IPR036371">
    <property type="entry name" value="TPK_B1-bd_sf"/>
</dbReference>
<dbReference type="OrthoDB" id="7057856at2"/>
<organism evidence="7 8">
    <name type="scientific">Paracoccus alcaliphilus</name>
    <dbReference type="NCBI Taxonomy" id="34002"/>
    <lineage>
        <taxon>Bacteria</taxon>
        <taxon>Pseudomonadati</taxon>
        <taxon>Pseudomonadota</taxon>
        <taxon>Alphaproteobacteria</taxon>
        <taxon>Rhodobacterales</taxon>
        <taxon>Paracoccaceae</taxon>
        <taxon>Paracoccus</taxon>
    </lineage>
</organism>
<keyword evidence="2" id="KW-0547">Nucleotide-binding</keyword>
<dbReference type="EMBL" id="FODE01000006">
    <property type="protein sequence ID" value="SEN41890.1"/>
    <property type="molecule type" value="Genomic_DNA"/>
</dbReference>
<dbReference type="InterPro" id="IPR036759">
    <property type="entry name" value="TPK_catalytic_sf"/>
</dbReference>
<evidence type="ECO:0000313" key="7">
    <source>
        <dbReference type="EMBL" id="SEN41890.1"/>
    </source>
</evidence>
<dbReference type="PANTHER" id="PTHR41299:SF1">
    <property type="entry name" value="THIAMINE PYROPHOSPHOKINASE"/>
    <property type="match status" value="1"/>
</dbReference>
<evidence type="ECO:0000256" key="3">
    <source>
        <dbReference type="ARBA" id="ARBA00022777"/>
    </source>
</evidence>
<feature type="domain" description="Thiamin pyrophosphokinase catalytic" evidence="6">
    <location>
        <begin position="30"/>
        <end position="121"/>
    </location>
</feature>
<sequence length="221" mass="23073">MNRPVVIADHGVTVIGGGLVQPDDLVLALDVAPLLVAADGGADQALALGHLPDRVIGDLDSLSDAAHARIGTDRILHLAEQDSTDFTKCLTRIAAPFIIAVGFAGRRLDHTLAALNSMLRFGQVPVIMLASDDLVFVAPPRLSLPLAPGTRLSLFPMGSAQGVSSGLEWPVDGIAFGPDSRIGTSNRATGPVTLHIDGPMLVMLPRQELATVMAALQLPHP</sequence>
<dbReference type="STRING" id="34002.SAMN04489859_1006126"/>
<evidence type="ECO:0000256" key="5">
    <source>
        <dbReference type="NCBIfam" id="TIGR01378"/>
    </source>
</evidence>
<keyword evidence="1" id="KW-0808">Transferase</keyword>
<accession>A0A1H8GDN7</accession>
<dbReference type="Pfam" id="PF04263">
    <property type="entry name" value="TPK_catalytic"/>
    <property type="match status" value="1"/>
</dbReference>
<dbReference type="InterPro" id="IPR053149">
    <property type="entry name" value="TPK"/>
</dbReference>
<dbReference type="GO" id="GO:0004788">
    <property type="term" value="F:thiamine diphosphokinase activity"/>
    <property type="evidence" value="ECO:0007669"/>
    <property type="project" value="UniProtKB-UniRule"/>
</dbReference>
<dbReference type="InterPro" id="IPR006282">
    <property type="entry name" value="Thi_PPkinase"/>
</dbReference>
<evidence type="ECO:0000259" key="6">
    <source>
        <dbReference type="Pfam" id="PF04263"/>
    </source>
</evidence>
<protein>
    <recommendedName>
        <fullName evidence="5">Thiamine diphosphokinase</fullName>
        <ecNumber evidence="5">2.7.6.2</ecNumber>
    </recommendedName>
</protein>
<reference evidence="7 8" key="1">
    <citation type="submission" date="2016-10" db="EMBL/GenBank/DDBJ databases">
        <authorList>
            <person name="de Groot N.N."/>
        </authorList>
    </citation>
    <scope>NUCLEOTIDE SEQUENCE [LARGE SCALE GENOMIC DNA]</scope>
    <source>
        <strain evidence="7 8">DSM 8512</strain>
    </source>
</reference>
<name>A0A1H8GDN7_9RHOB</name>